<feature type="domain" description="NAD-dependent epimerase/dehydratase" evidence="1">
    <location>
        <begin position="10"/>
        <end position="239"/>
    </location>
</feature>
<keyword evidence="3" id="KW-1185">Reference proteome</keyword>
<dbReference type="Proteomes" id="UP000199032">
    <property type="component" value="Unassembled WGS sequence"/>
</dbReference>
<proteinExistence type="predicted"/>
<dbReference type="InterPro" id="IPR036291">
    <property type="entry name" value="NAD(P)-bd_dom_sf"/>
</dbReference>
<dbReference type="PANTHER" id="PTHR43245">
    <property type="entry name" value="BIFUNCTIONAL POLYMYXIN RESISTANCE PROTEIN ARNA"/>
    <property type="match status" value="1"/>
</dbReference>
<organism evidence="2 3">
    <name type="scientific">Candidatus Nitrospira nitrosa</name>
    <dbReference type="NCBI Taxonomy" id="1742972"/>
    <lineage>
        <taxon>Bacteria</taxon>
        <taxon>Pseudomonadati</taxon>
        <taxon>Nitrospirota</taxon>
        <taxon>Nitrospiria</taxon>
        <taxon>Nitrospirales</taxon>
        <taxon>Nitrospiraceae</taxon>
        <taxon>Nitrospira</taxon>
    </lineage>
</organism>
<evidence type="ECO:0000259" key="1">
    <source>
        <dbReference type="Pfam" id="PF01370"/>
    </source>
</evidence>
<dbReference type="InterPro" id="IPR050177">
    <property type="entry name" value="Lipid_A_modif_metabolic_enz"/>
</dbReference>
<name>A0A0S4LLA8_9BACT</name>
<keyword evidence="2" id="KW-0413">Isomerase</keyword>
<dbReference type="InterPro" id="IPR001509">
    <property type="entry name" value="Epimerase_deHydtase"/>
</dbReference>
<dbReference type="STRING" id="1742972.COMA1_40212"/>
<dbReference type="GO" id="GO:0003978">
    <property type="term" value="F:UDP-glucose 4-epimerase activity"/>
    <property type="evidence" value="ECO:0007669"/>
    <property type="project" value="UniProtKB-EC"/>
</dbReference>
<dbReference type="PANTHER" id="PTHR43245:SF23">
    <property type="entry name" value="NAD(P)-BINDING DOMAIN-CONTAINING PROTEIN"/>
    <property type="match status" value="1"/>
</dbReference>
<gene>
    <name evidence="2" type="ORF">COMA1_40212</name>
</gene>
<accession>A0A0S4LLA8</accession>
<protein>
    <submittedName>
        <fullName evidence="2">Putative UDP-glucose 4-epimerase</fullName>
        <ecNumber evidence="2">5.1.3.2</ecNumber>
    </submittedName>
</protein>
<dbReference type="CDD" id="cd08946">
    <property type="entry name" value="SDR_e"/>
    <property type="match status" value="1"/>
</dbReference>
<dbReference type="EMBL" id="CZQA01000010">
    <property type="protein sequence ID" value="CUS37710.1"/>
    <property type="molecule type" value="Genomic_DNA"/>
</dbReference>
<evidence type="ECO:0000313" key="3">
    <source>
        <dbReference type="Proteomes" id="UP000199032"/>
    </source>
</evidence>
<dbReference type="AlphaFoldDB" id="A0A0S4LLA8"/>
<sequence length="317" mass="35434">MNMMTSQEHVVITGGAGYIGSVLSRHLLNRGYRVTVIDNFMYRQNSLLDCCSDDRFSVIRGDCRDERLMTDVIRDGDILIPLAALVGAPLCNRDRIGAYSINLDAVHMLCKLSSLTQRIIFPVTNSGYGIGQPGIPCTEESPLRPISLYGETKVKAERVVLDRGNAITLRLATVFGASPRMRMDLLVNDFVWRAVHDRAVTVFEGHCKRNYIHVRDVTKAFLHAIEHFDSMKDSPYNVGLDDANLSKLELCAEIKRQVPQFVYSEAPIGEDPDKRDYIVSNKRILATGFTPDWSLARGIRELTKCYTVIGGTGYGNV</sequence>
<dbReference type="Pfam" id="PF01370">
    <property type="entry name" value="Epimerase"/>
    <property type="match status" value="1"/>
</dbReference>
<evidence type="ECO:0000313" key="2">
    <source>
        <dbReference type="EMBL" id="CUS37710.1"/>
    </source>
</evidence>
<dbReference type="SUPFAM" id="SSF51735">
    <property type="entry name" value="NAD(P)-binding Rossmann-fold domains"/>
    <property type="match status" value="1"/>
</dbReference>
<dbReference type="Gene3D" id="3.40.50.720">
    <property type="entry name" value="NAD(P)-binding Rossmann-like Domain"/>
    <property type="match status" value="1"/>
</dbReference>
<reference evidence="2 3" key="1">
    <citation type="submission" date="2015-10" db="EMBL/GenBank/DDBJ databases">
        <authorList>
            <person name="Gilbert D.G."/>
        </authorList>
    </citation>
    <scope>NUCLEOTIDE SEQUENCE [LARGE SCALE GENOMIC DNA]</scope>
    <source>
        <strain evidence="2">COMA1</strain>
    </source>
</reference>
<dbReference type="EC" id="5.1.3.2" evidence="2"/>